<dbReference type="EMBL" id="CCMZ01000034">
    <property type="protein sequence ID" value="CDX23390.1"/>
    <property type="molecule type" value="Genomic_DNA"/>
</dbReference>
<reference evidence="4" key="1">
    <citation type="submission" date="2014-08" db="EMBL/GenBank/DDBJ databases">
        <title>DNA barcoding of Bradysia (Diptera: Sciaridae) for detection of the immature stages on agricultural crops.</title>
        <authorList>
            <person name="Shin S."/>
            <person name="Jung S."/>
            <person name="Heller K."/>
            <person name="Menzel F."/>
            <person name="Hong T.-K."/>
            <person name="Lee H."/>
            <person name="Lee S."/>
        </authorList>
    </citation>
    <scope>NUCLEOTIDE SEQUENCE</scope>
</reference>
<feature type="compositionally biased region" description="Gly residues" evidence="2">
    <location>
        <begin position="132"/>
        <end position="152"/>
    </location>
</feature>
<feature type="chain" id="PRO_5014478342" description="Cell division coordinator CpoB" evidence="1">
    <location>
        <begin position="24"/>
        <end position="388"/>
    </location>
</feature>
<keyword evidence="1" id="KW-0131">Cell cycle</keyword>
<evidence type="ECO:0000313" key="5">
    <source>
        <dbReference type="Proteomes" id="UP000045285"/>
    </source>
</evidence>
<feature type="signal peptide" evidence="1">
    <location>
        <begin position="1"/>
        <end position="23"/>
    </location>
</feature>
<reference evidence="5" key="4">
    <citation type="submission" date="2014-08" db="EMBL/GenBank/DDBJ databases">
        <authorList>
            <person name="Moulin L."/>
        </authorList>
    </citation>
    <scope>NUCLEOTIDE SEQUENCE [LARGE SCALE GENOMIC DNA]</scope>
</reference>
<reference evidence="3" key="3">
    <citation type="submission" date="2014-08" db="EMBL/GenBank/DDBJ databases">
        <authorList>
            <person name="Moulin Lionel"/>
        </authorList>
    </citation>
    <scope>NUCLEOTIDE SEQUENCE [LARGE SCALE GENOMIC DNA]</scope>
</reference>
<dbReference type="Pfam" id="PF13432">
    <property type="entry name" value="TPR_16"/>
    <property type="match status" value="1"/>
</dbReference>
<feature type="compositionally biased region" description="Low complexity" evidence="2">
    <location>
        <begin position="223"/>
        <end position="243"/>
    </location>
</feature>
<comment type="subcellular location">
    <subcellularLocation>
        <location evidence="1">Periplasm</location>
    </subcellularLocation>
</comment>
<dbReference type="SUPFAM" id="SSF48452">
    <property type="entry name" value="TPR-like"/>
    <property type="match status" value="1"/>
</dbReference>
<dbReference type="GO" id="GO:0043093">
    <property type="term" value="P:FtsZ-dependent cytokinesis"/>
    <property type="evidence" value="ECO:0007669"/>
    <property type="project" value="UniProtKB-UniRule"/>
</dbReference>
<evidence type="ECO:0000256" key="2">
    <source>
        <dbReference type="SAM" id="MobiDB-lite"/>
    </source>
</evidence>
<dbReference type="InterPro" id="IPR014162">
    <property type="entry name" value="CpoB_C"/>
</dbReference>
<dbReference type="NCBIfam" id="TIGR02795">
    <property type="entry name" value="tol_pal_ybgF"/>
    <property type="match status" value="1"/>
</dbReference>
<keyword evidence="1" id="KW-0574">Periplasm</keyword>
<gene>
    <name evidence="1" type="primary">cpoB</name>
    <name evidence="4" type="ORF">MPL1032_100058</name>
    <name evidence="3" type="ORF">MPL3356_40360</name>
</gene>
<keyword evidence="1" id="KW-0132">Cell division</keyword>
<dbReference type="AlphaFoldDB" id="A0A090E1V4"/>
<evidence type="ECO:0000313" key="3">
    <source>
        <dbReference type="EMBL" id="CDX23390.1"/>
    </source>
</evidence>
<accession>A0A090E1V4</accession>
<comment type="similarity">
    <text evidence="1">Belongs to the CpoB family.</text>
</comment>
<dbReference type="Gene3D" id="1.25.40.10">
    <property type="entry name" value="Tetratricopeptide repeat domain"/>
    <property type="match status" value="1"/>
</dbReference>
<comment type="function">
    <text evidence="1">Mediates coordination of peptidoglycan synthesis and outer membrane constriction during cell division.</text>
</comment>
<protein>
    <recommendedName>
        <fullName evidence="1">Cell division coordinator CpoB</fullName>
    </recommendedName>
</protein>
<feature type="compositionally biased region" description="Polar residues" evidence="2">
    <location>
        <begin position="206"/>
        <end position="222"/>
    </location>
</feature>
<feature type="region of interest" description="Disordered" evidence="2">
    <location>
        <begin position="111"/>
        <end position="263"/>
    </location>
</feature>
<feature type="region of interest" description="Disordered" evidence="2">
    <location>
        <begin position="48"/>
        <end position="69"/>
    </location>
</feature>
<dbReference type="EMBL" id="CCND01000002">
    <property type="protein sequence ID" value="CDX49458.1"/>
    <property type="molecule type" value="Genomic_DNA"/>
</dbReference>
<dbReference type="GO" id="GO:0030288">
    <property type="term" value="C:outer membrane-bounded periplasmic space"/>
    <property type="evidence" value="ECO:0007669"/>
    <property type="project" value="UniProtKB-UniRule"/>
</dbReference>
<feature type="compositionally biased region" description="Low complexity" evidence="2">
    <location>
        <begin position="160"/>
        <end position="172"/>
    </location>
</feature>
<evidence type="ECO:0000256" key="1">
    <source>
        <dbReference type="HAMAP-Rule" id="MF_02066"/>
    </source>
</evidence>
<evidence type="ECO:0000313" key="4">
    <source>
        <dbReference type="EMBL" id="CDX49458.1"/>
    </source>
</evidence>
<organism evidence="3 5">
    <name type="scientific">Mesorhizobium plurifarium</name>
    <dbReference type="NCBI Taxonomy" id="69974"/>
    <lineage>
        <taxon>Bacteria</taxon>
        <taxon>Pseudomonadati</taxon>
        <taxon>Pseudomonadota</taxon>
        <taxon>Alphaproteobacteria</taxon>
        <taxon>Hyphomicrobiales</taxon>
        <taxon>Phyllobacteriaceae</taxon>
        <taxon>Mesorhizobium</taxon>
    </lineage>
</organism>
<dbReference type="HAMAP" id="MF_02066">
    <property type="entry name" value="CpoB"/>
    <property type="match status" value="1"/>
</dbReference>
<dbReference type="InterPro" id="IPR011990">
    <property type="entry name" value="TPR-like_helical_dom_sf"/>
</dbReference>
<dbReference type="Proteomes" id="UP000045285">
    <property type="component" value="Unassembled WGS sequence"/>
</dbReference>
<dbReference type="STRING" id="69974.MPLDJ20_90254"/>
<dbReference type="InterPro" id="IPR034706">
    <property type="entry name" value="CpoB"/>
</dbReference>
<keyword evidence="1" id="KW-0732">Signal</keyword>
<name>A0A090E1V4_MESPL</name>
<proteinExistence type="inferred from homology"/>
<dbReference type="Proteomes" id="UP000182888">
    <property type="component" value="Unassembled WGS sequence"/>
</dbReference>
<evidence type="ECO:0000313" key="6">
    <source>
        <dbReference type="Proteomes" id="UP000182888"/>
    </source>
</evidence>
<reference evidence="6" key="2">
    <citation type="submission" date="2014-08" db="EMBL/GenBank/DDBJ databases">
        <authorList>
            <person name="Edwards T."/>
        </authorList>
    </citation>
    <scope>NUCLEOTIDE SEQUENCE [LARGE SCALE GENOMIC DNA]</scope>
</reference>
<dbReference type="Pfam" id="PF13174">
    <property type="entry name" value="TPR_6"/>
    <property type="match status" value="1"/>
</dbReference>
<keyword evidence="5" id="KW-1185">Reference proteome</keyword>
<sequence length="388" mass="40405" precursor="true">MHFRTVLSGTLALLLVSSLPSLAASANGAGQASDSGFTFHLPTLGIFGDKKKPEPAQIAQDNSGGMTGLEDQLRQLNGKIEEMNFQILQMQEQIRKQQEDNEFRFQQLEGGAQGGAKPAGQKKSEAAPQDGNGNGGNTNLGDAGTGNSGTGDAGTDNSVAQAPATQAPADTGGQDGGGKTVGDVIVESQTGDPGKLITGAPPKNFGTITVDKNGNVVNAETGSQASAPTQAPAATANAPSAETPARKNKAGGTEVAALPSTDNPDELYRNSYQFILSGDYPTAEQGFRDHISRFPKDAKAADAHYWLGESLLGQQKYRDAAEVFLAASKDYPKAKKAPDMLLKLGVSLVGLKQNDVACATFNEIGKRYPDVSGALKERIKQEKALAAC</sequence>
<dbReference type="InterPro" id="IPR019734">
    <property type="entry name" value="TPR_rpt"/>
</dbReference>